<keyword evidence="4 6" id="KW-1133">Transmembrane helix</keyword>
<dbReference type="InterPro" id="IPR008952">
    <property type="entry name" value="Tetraspanin_EC2_sf"/>
</dbReference>
<feature type="transmembrane region" description="Helical" evidence="6">
    <location>
        <begin position="244"/>
        <end position="268"/>
    </location>
</feature>
<keyword evidence="5 6" id="KW-0472">Membrane</keyword>
<feature type="transmembrane region" description="Helical" evidence="6">
    <location>
        <begin position="107"/>
        <end position="132"/>
    </location>
</feature>
<evidence type="ECO:0000313" key="7">
    <source>
        <dbReference type="EMBL" id="CAL1529007.1"/>
    </source>
</evidence>
<accession>A0AAV2H6J1</accession>
<gene>
    <name evidence="7" type="ORF">GSLYS_00003177001</name>
</gene>
<evidence type="ECO:0000256" key="3">
    <source>
        <dbReference type="ARBA" id="ARBA00022692"/>
    </source>
</evidence>
<keyword evidence="3 6" id="KW-0812">Transmembrane</keyword>
<feature type="transmembrane region" description="Helical" evidence="6">
    <location>
        <begin position="12"/>
        <end position="37"/>
    </location>
</feature>
<dbReference type="Proteomes" id="UP001497497">
    <property type="component" value="Unassembled WGS sequence"/>
</dbReference>
<dbReference type="InterPro" id="IPR000301">
    <property type="entry name" value="Tetraspanin_animals"/>
</dbReference>
<evidence type="ECO:0000256" key="4">
    <source>
        <dbReference type="ARBA" id="ARBA00022989"/>
    </source>
</evidence>
<sequence length="284" mass="30913">MCTGTVRGARLGLLLSSIFLMIISMACLGGGIVLVMGRSVYGSELKWLQDELTGSSKSLGVSNLDVSKLDVIFITLPLGAVLILFGLLMLVISILGTIAASGQFYKFVIVYLVLISCLFFTQTVVIICAYIDRTPFDSTVKNLLKYTLEGYAGDTGTDGLTLGWNAVMSYKKCCGVDSYGDFAVSTAWTPKTLGGETLVTPGICCIVKVNPPACANNVKYSTDTYHNRGCYQHIWDHVTSNTGLIIFTVFFIVLLEFLCIFFSCWILCGVCSRGASKVDPYRYN</sequence>
<dbReference type="PIRSF" id="PIRSF002419">
    <property type="entry name" value="Tetraspanin"/>
    <property type="match status" value="1"/>
</dbReference>
<reference evidence="7 8" key="1">
    <citation type="submission" date="2024-04" db="EMBL/GenBank/DDBJ databases">
        <authorList>
            <consortium name="Genoscope - CEA"/>
            <person name="William W."/>
        </authorList>
    </citation>
    <scope>NUCLEOTIDE SEQUENCE [LARGE SCALE GENOMIC DNA]</scope>
</reference>
<dbReference type="Pfam" id="PF00335">
    <property type="entry name" value="Tetraspanin"/>
    <property type="match status" value="1"/>
</dbReference>
<comment type="caution">
    <text evidence="7">The sequence shown here is derived from an EMBL/GenBank/DDBJ whole genome shotgun (WGS) entry which is preliminary data.</text>
</comment>
<evidence type="ECO:0000313" key="8">
    <source>
        <dbReference type="Proteomes" id="UP001497497"/>
    </source>
</evidence>
<dbReference type="AlphaFoldDB" id="A0AAV2H6J1"/>
<feature type="transmembrane region" description="Helical" evidence="6">
    <location>
        <begin position="71"/>
        <end position="95"/>
    </location>
</feature>
<dbReference type="EMBL" id="CAXITT010000041">
    <property type="protein sequence ID" value="CAL1529007.1"/>
    <property type="molecule type" value="Genomic_DNA"/>
</dbReference>
<keyword evidence="8" id="KW-1185">Reference proteome</keyword>
<dbReference type="Gene3D" id="1.10.1450.10">
    <property type="entry name" value="Tetraspanin"/>
    <property type="match status" value="1"/>
</dbReference>
<proteinExistence type="inferred from homology"/>
<evidence type="ECO:0000256" key="1">
    <source>
        <dbReference type="ARBA" id="ARBA00004141"/>
    </source>
</evidence>
<name>A0AAV2H6J1_LYMST</name>
<dbReference type="InterPro" id="IPR018499">
    <property type="entry name" value="Tetraspanin/Peripherin"/>
</dbReference>
<comment type="subcellular location">
    <subcellularLocation>
        <location evidence="1 6">Membrane</location>
        <topology evidence="1 6">Multi-pass membrane protein</topology>
    </subcellularLocation>
</comment>
<evidence type="ECO:0000256" key="2">
    <source>
        <dbReference type="ARBA" id="ARBA00006840"/>
    </source>
</evidence>
<organism evidence="7 8">
    <name type="scientific">Lymnaea stagnalis</name>
    <name type="common">Great pond snail</name>
    <name type="synonym">Helix stagnalis</name>
    <dbReference type="NCBI Taxonomy" id="6523"/>
    <lineage>
        <taxon>Eukaryota</taxon>
        <taxon>Metazoa</taxon>
        <taxon>Spiralia</taxon>
        <taxon>Lophotrochozoa</taxon>
        <taxon>Mollusca</taxon>
        <taxon>Gastropoda</taxon>
        <taxon>Heterobranchia</taxon>
        <taxon>Euthyneura</taxon>
        <taxon>Panpulmonata</taxon>
        <taxon>Hygrophila</taxon>
        <taxon>Lymnaeoidea</taxon>
        <taxon>Lymnaeidae</taxon>
        <taxon>Lymnaea</taxon>
    </lineage>
</organism>
<protein>
    <recommendedName>
        <fullName evidence="6">Tetraspanin</fullName>
    </recommendedName>
</protein>
<dbReference type="SUPFAM" id="SSF48652">
    <property type="entry name" value="Tetraspanin"/>
    <property type="match status" value="1"/>
</dbReference>
<dbReference type="CDD" id="cd03156">
    <property type="entry name" value="uroplakin_I_like_LEL"/>
    <property type="match status" value="1"/>
</dbReference>
<evidence type="ECO:0000256" key="5">
    <source>
        <dbReference type="ARBA" id="ARBA00023136"/>
    </source>
</evidence>
<comment type="similarity">
    <text evidence="2 6">Belongs to the tetraspanin (TM4SF) family.</text>
</comment>
<dbReference type="GO" id="GO:0016020">
    <property type="term" value="C:membrane"/>
    <property type="evidence" value="ECO:0007669"/>
    <property type="project" value="UniProtKB-SubCell"/>
</dbReference>
<evidence type="ECO:0000256" key="6">
    <source>
        <dbReference type="RuleBase" id="RU361218"/>
    </source>
</evidence>
<dbReference type="PROSITE" id="PS51257">
    <property type="entry name" value="PROKAR_LIPOPROTEIN"/>
    <property type="match status" value="1"/>
</dbReference>